<dbReference type="Proteomes" id="UP000015105">
    <property type="component" value="Chromosome 3D"/>
</dbReference>
<sequence>LAEAVVGARRGHGGLFHRRAPRVHAAVRGDRHGQVDADGAPPVQPRGHDAAAPWFFYSAITNTHKINGEEGLWVLARRCHDAYSNAKKNKKHLTDIRDLNFLMCRAIENPRLTTASALRTALVSVFEELATLDVSDMQSKAGVKDYICCATMHDIGPSIGVFDSIKDGELDWACMHPSPLHSRKQIQEVLDKVKMILHEGSNPSDDKNENCT</sequence>
<dbReference type="PANTHER" id="PTHR34375">
    <property type="entry name" value="GATA ZINC FINGER PROTEIN-RELATED"/>
    <property type="match status" value="1"/>
</dbReference>
<dbReference type="Gramene" id="AET3Gv20836200.2">
    <property type="protein sequence ID" value="AET3Gv20836200.2"/>
    <property type="gene ID" value="AET3Gv20836200"/>
</dbReference>
<reference evidence="2" key="1">
    <citation type="journal article" date="2014" name="Science">
        <title>Ancient hybridizations among the ancestral genomes of bread wheat.</title>
        <authorList>
            <consortium name="International Wheat Genome Sequencing Consortium,"/>
            <person name="Marcussen T."/>
            <person name="Sandve S.R."/>
            <person name="Heier L."/>
            <person name="Spannagl M."/>
            <person name="Pfeifer M."/>
            <person name="Jakobsen K.S."/>
            <person name="Wulff B.B."/>
            <person name="Steuernagel B."/>
            <person name="Mayer K.F."/>
            <person name="Olsen O.A."/>
        </authorList>
    </citation>
    <scope>NUCLEOTIDE SEQUENCE [LARGE SCALE GENOMIC DNA]</scope>
    <source>
        <strain evidence="2">cv. AL8/78</strain>
    </source>
</reference>
<dbReference type="PANTHER" id="PTHR34375:SF6">
    <property type="entry name" value="CONDENSATION DOMAIN-CONTAINING PROTEIN"/>
    <property type="match status" value="1"/>
</dbReference>
<accession>A0A453FZH2</accession>
<evidence type="ECO:0000313" key="1">
    <source>
        <dbReference type="EnsemblPlants" id="AET3Gv20836200.2"/>
    </source>
</evidence>
<reference evidence="1" key="5">
    <citation type="journal article" date="2021" name="G3 (Bethesda)">
        <title>Aegilops tauschii genome assembly Aet v5.0 features greater sequence contiguity and improved annotation.</title>
        <authorList>
            <person name="Wang L."/>
            <person name="Zhu T."/>
            <person name="Rodriguez J.C."/>
            <person name="Deal K.R."/>
            <person name="Dubcovsky J."/>
            <person name="McGuire P.E."/>
            <person name="Lux T."/>
            <person name="Spannagl M."/>
            <person name="Mayer K.F.X."/>
            <person name="Baldrich P."/>
            <person name="Meyers B.C."/>
            <person name="Huo N."/>
            <person name="Gu Y.Q."/>
            <person name="Zhou H."/>
            <person name="Devos K.M."/>
            <person name="Bennetzen J.L."/>
            <person name="Unver T."/>
            <person name="Budak H."/>
            <person name="Gulick P.J."/>
            <person name="Galiba G."/>
            <person name="Kalapos B."/>
            <person name="Nelson D.R."/>
            <person name="Li P."/>
            <person name="You F.M."/>
            <person name="Luo M.C."/>
            <person name="Dvorak J."/>
        </authorList>
    </citation>
    <scope>NUCLEOTIDE SEQUENCE [LARGE SCALE GENOMIC DNA]</scope>
    <source>
        <strain evidence="1">cv. AL8/78</strain>
    </source>
</reference>
<organism evidence="1 2">
    <name type="scientific">Aegilops tauschii subsp. strangulata</name>
    <name type="common">Goatgrass</name>
    <dbReference type="NCBI Taxonomy" id="200361"/>
    <lineage>
        <taxon>Eukaryota</taxon>
        <taxon>Viridiplantae</taxon>
        <taxon>Streptophyta</taxon>
        <taxon>Embryophyta</taxon>
        <taxon>Tracheophyta</taxon>
        <taxon>Spermatophyta</taxon>
        <taxon>Magnoliopsida</taxon>
        <taxon>Liliopsida</taxon>
        <taxon>Poales</taxon>
        <taxon>Poaceae</taxon>
        <taxon>BOP clade</taxon>
        <taxon>Pooideae</taxon>
        <taxon>Triticodae</taxon>
        <taxon>Triticeae</taxon>
        <taxon>Triticinae</taxon>
        <taxon>Aegilops</taxon>
    </lineage>
</organism>
<evidence type="ECO:0000313" key="2">
    <source>
        <dbReference type="Proteomes" id="UP000015105"/>
    </source>
</evidence>
<keyword evidence="2" id="KW-1185">Reference proteome</keyword>
<dbReference type="AlphaFoldDB" id="A0A453FZH2"/>
<reference evidence="1" key="3">
    <citation type="journal article" date="2017" name="Nature">
        <title>Genome sequence of the progenitor of the wheat D genome Aegilops tauschii.</title>
        <authorList>
            <person name="Luo M.C."/>
            <person name="Gu Y.Q."/>
            <person name="Puiu D."/>
            <person name="Wang H."/>
            <person name="Twardziok S.O."/>
            <person name="Deal K.R."/>
            <person name="Huo N."/>
            <person name="Zhu T."/>
            <person name="Wang L."/>
            <person name="Wang Y."/>
            <person name="McGuire P.E."/>
            <person name="Liu S."/>
            <person name="Long H."/>
            <person name="Ramasamy R.K."/>
            <person name="Rodriguez J.C."/>
            <person name="Van S.L."/>
            <person name="Yuan L."/>
            <person name="Wang Z."/>
            <person name="Xia Z."/>
            <person name="Xiao L."/>
            <person name="Anderson O.D."/>
            <person name="Ouyang S."/>
            <person name="Liang Y."/>
            <person name="Zimin A.V."/>
            <person name="Pertea G."/>
            <person name="Qi P."/>
            <person name="Bennetzen J.L."/>
            <person name="Dai X."/>
            <person name="Dawson M.W."/>
            <person name="Muller H.G."/>
            <person name="Kugler K."/>
            <person name="Rivarola-Duarte L."/>
            <person name="Spannagl M."/>
            <person name="Mayer K.F.X."/>
            <person name="Lu F.H."/>
            <person name="Bevan M.W."/>
            <person name="Leroy P."/>
            <person name="Li P."/>
            <person name="You F.M."/>
            <person name="Sun Q."/>
            <person name="Liu Z."/>
            <person name="Lyons E."/>
            <person name="Wicker T."/>
            <person name="Salzberg S.L."/>
            <person name="Devos K.M."/>
            <person name="Dvorak J."/>
        </authorList>
    </citation>
    <scope>NUCLEOTIDE SEQUENCE [LARGE SCALE GENOMIC DNA]</scope>
    <source>
        <strain evidence="1">cv. AL8/78</strain>
    </source>
</reference>
<reference evidence="1" key="4">
    <citation type="submission" date="2019-03" db="UniProtKB">
        <authorList>
            <consortium name="EnsemblPlants"/>
        </authorList>
    </citation>
    <scope>IDENTIFICATION</scope>
</reference>
<protein>
    <submittedName>
        <fullName evidence="1">Uncharacterized protein</fullName>
    </submittedName>
</protein>
<dbReference type="EnsemblPlants" id="AET3Gv20836200.2">
    <property type="protein sequence ID" value="AET3Gv20836200.2"/>
    <property type="gene ID" value="AET3Gv20836200"/>
</dbReference>
<proteinExistence type="predicted"/>
<reference evidence="2" key="2">
    <citation type="journal article" date="2017" name="Nat. Plants">
        <title>The Aegilops tauschii genome reveals multiple impacts of transposons.</title>
        <authorList>
            <person name="Zhao G."/>
            <person name="Zou C."/>
            <person name="Li K."/>
            <person name="Wang K."/>
            <person name="Li T."/>
            <person name="Gao L."/>
            <person name="Zhang X."/>
            <person name="Wang H."/>
            <person name="Yang Z."/>
            <person name="Liu X."/>
            <person name="Jiang W."/>
            <person name="Mao L."/>
            <person name="Kong X."/>
            <person name="Jiao Y."/>
            <person name="Jia J."/>
        </authorList>
    </citation>
    <scope>NUCLEOTIDE SEQUENCE [LARGE SCALE GENOMIC DNA]</scope>
    <source>
        <strain evidence="2">cv. AL8/78</strain>
    </source>
</reference>
<name>A0A453FZH2_AEGTS</name>